<reference evidence="2 3" key="1">
    <citation type="submission" date="2016-04" db="EMBL/GenBank/DDBJ databases">
        <title>Comparative Genomics and Epigenetics of Sporosarcina ureae.</title>
        <authorList>
            <person name="Oliver A.S."/>
            <person name="Cooper K.K."/>
        </authorList>
    </citation>
    <scope>NUCLEOTIDE SEQUENCE [LARGE SCALE GENOMIC DNA]</scope>
    <source>
        <strain evidence="2 3">S204</strain>
    </source>
</reference>
<keyword evidence="3" id="KW-1185">Reference proteome</keyword>
<evidence type="ECO:0000313" key="3">
    <source>
        <dbReference type="Proteomes" id="UP000192486"/>
    </source>
</evidence>
<proteinExistence type="predicted"/>
<dbReference type="Proteomes" id="UP000192486">
    <property type="component" value="Chromosome"/>
</dbReference>
<name>A0ABN4YL43_SPOUR</name>
<evidence type="ECO:0000313" key="2">
    <source>
        <dbReference type="EMBL" id="ARF13704.1"/>
    </source>
</evidence>
<keyword evidence="1" id="KW-0472">Membrane</keyword>
<feature type="transmembrane region" description="Helical" evidence="1">
    <location>
        <begin position="51"/>
        <end position="70"/>
    </location>
</feature>
<keyword evidence="1" id="KW-0812">Transmembrane</keyword>
<gene>
    <name evidence="2" type="ORF">SporoS204_05735</name>
</gene>
<accession>A0ABN4YL43</accession>
<keyword evidence="1" id="KW-1133">Transmembrane helix</keyword>
<dbReference type="EMBL" id="CP015108">
    <property type="protein sequence ID" value="ARF13704.1"/>
    <property type="molecule type" value="Genomic_DNA"/>
</dbReference>
<protein>
    <submittedName>
        <fullName evidence="2">Uncharacterized protein</fullName>
    </submittedName>
</protein>
<sequence>MRPWTGALISAKYTEIRQSEHFVVRLAQATPLGKRAFRSAGKRGEIVMSQPLYFCMTINFLLLTASNLVGMIKEVRIFNQEGV</sequence>
<organism evidence="2 3">
    <name type="scientific">Sporosarcina ureae</name>
    <dbReference type="NCBI Taxonomy" id="1571"/>
    <lineage>
        <taxon>Bacteria</taxon>
        <taxon>Bacillati</taxon>
        <taxon>Bacillota</taxon>
        <taxon>Bacilli</taxon>
        <taxon>Bacillales</taxon>
        <taxon>Caryophanaceae</taxon>
        <taxon>Sporosarcina</taxon>
    </lineage>
</organism>
<evidence type="ECO:0000256" key="1">
    <source>
        <dbReference type="SAM" id="Phobius"/>
    </source>
</evidence>